<dbReference type="PANTHER" id="PTHR30151:SF38">
    <property type="entry name" value="ALIPHATIC SULFONATES TRANSPORT PERMEASE PROTEIN SSUC-RELATED"/>
    <property type="match status" value="1"/>
</dbReference>
<dbReference type="HOGENOM" id="CLU_046113_1_2_5"/>
<dbReference type="PANTHER" id="PTHR30151">
    <property type="entry name" value="ALKANE SULFONATE ABC TRANSPORTER-RELATED, MEMBRANE SUBUNIT"/>
    <property type="match status" value="1"/>
</dbReference>
<evidence type="ECO:0000313" key="12">
    <source>
        <dbReference type="Proteomes" id="UP000000270"/>
    </source>
</evidence>
<keyword evidence="12" id="KW-1185">Reference proteome</keyword>
<dbReference type="STRING" id="438753.AZC_3169"/>
<dbReference type="KEGG" id="azc:AZC_3169"/>
<reference evidence="11 12" key="3">
    <citation type="journal article" date="2008" name="BMC Genomics">
        <title>The genome of the versatile nitrogen fixer Azorhizobium caulinodans ORS571.</title>
        <authorList>
            <person name="Lee KB."/>
            <person name="Backer P.D."/>
            <person name="Aono T."/>
            <person name="Liu CT."/>
            <person name="Suzuki S."/>
            <person name="Suzuki T."/>
            <person name="Kaneko T."/>
            <person name="Yamada M."/>
            <person name="Tabata S."/>
            <person name="Kupfer D.M."/>
            <person name="Najar F.Z."/>
            <person name="Wiley G.B."/>
            <person name="Roe B."/>
            <person name="Binnewies T.T."/>
            <person name="Ussery D.W."/>
            <person name="D'Haeze W."/>
            <person name="Herder J.D."/>
            <person name="Gevers D."/>
            <person name="Vereecke D."/>
            <person name="Holsters M."/>
            <person name="Oyaizu H."/>
        </authorList>
    </citation>
    <scope>NUCLEOTIDE SEQUENCE [LARGE SCALE GENOMIC DNA]</scope>
    <source>
        <strain evidence="12">ATCC 43989 / DSM 5975 / JCM 20966 / LMG 6465 / NBRC 14845 / NCIMB 13405 / ORS 571</strain>
    </source>
</reference>
<comment type="subcellular location">
    <subcellularLocation>
        <location evidence="1 9">Cell membrane</location>
        <topology evidence="1 9">Multi-pass membrane protein</topology>
    </subcellularLocation>
</comment>
<keyword evidence="6 9" id="KW-1133">Transmembrane helix</keyword>
<evidence type="ECO:0000256" key="3">
    <source>
        <dbReference type="ARBA" id="ARBA00022448"/>
    </source>
</evidence>
<evidence type="ECO:0000313" key="11">
    <source>
        <dbReference type="EMBL" id="BAF89167.1"/>
    </source>
</evidence>
<organism evidence="11 12">
    <name type="scientific">Azorhizobium caulinodans (strain ATCC 43989 / DSM 5975 / JCM 20966 / LMG 6465 / NBRC 14845 / NCIMB 13405 / ORS 571)</name>
    <dbReference type="NCBI Taxonomy" id="438753"/>
    <lineage>
        <taxon>Bacteria</taxon>
        <taxon>Pseudomonadati</taxon>
        <taxon>Pseudomonadota</taxon>
        <taxon>Alphaproteobacteria</taxon>
        <taxon>Hyphomicrobiales</taxon>
        <taxon>Xanthobacteraceae</taxon>
        <taxon>Azorhizobium</taxon>
    </lineage>
</organism>
<keyword evidence="7 9" id="KW-0472">Membrane</keyword>
<dbReference type="CDD" id="cd06261">
    <property type="entry name" value="TM_PBP2"/>
    <property type="match status" value="1"/>
</dbReference>
<dbReference type="Proteomes" id="UP000000270">
    <property type="component" value="Chromosome"/>
</dbReference>
<feature type="domain" description="ABC transmembrane type-1" evidence="10">
    <location>
        <begin position="98"/>
        <end position="278"/>
    </location>
</feature>
<protein>
    <submittedName>
        <fullName evidence="11">Sulfate ester transport system permease protein</fullName>
    </submittedName>
</protein>
<dbReference type="GO" id="GO:0005886">
    <property type="term" value="C:plasma membrane"/>
    <property type="evidence" value="ECO:0007669"/>
    <property type="project" value="UniProtKB-SubCell"/>
</dbReference>
<name>A8IC71_AZOC5</name>
<evidence type="ECO:0000256" key="4">
    <source>
        <dbReference type="ARBA" id="ARBA00022475"/>
    </source>
</evidence>
<dbReference type="InterPro" id="IPR035906">
    <property type="entry name" value="MetI-like_sf"/>
</dbReference>
<reference evidence="11 12" key="1">
    <citation type="journal article" date="2007" name="Appl. Environ. Microbiol.">
        <title>Rhizobial factors required for stem nodule maturation and maintenance in Sesbania rostrata-Azorhizobium caulinodans ORS571 symbiosis.</title>
        <authorList>
            <person name="Suzuki S."/>
            <person name="Aono T."/>
            <person name="Lee KB."/>
            <person name="Suzuki T."/>
            <person name="Liu CT."/>
            <person name="Miwa H."/>
            <person name="Wakao S."/>
            <person name="Iki T."/>
            <person name="Oyaizu H."/>
        </authorList>
    </citation>
    <scope>NUCLEOTIDE SEQUENCE [LARGE SCALE GENOMIC DNA]</scope>
    <source>
        <strain evidence="12">ATCC 43989 / DSM 5975 / JCM 20966 / LMG 6465 / NBRC 14845 / NCIMB 13405 / ORS 571</strain>
    </source>
</reference>
<feature type="transmembrane region" description="Helical" evidence="9">
    <location>
        <begin position="231"/>
        <end position="249"/>
    </location>
</feature>
<evidence type="ECO:0000256" key="2">
    <source>
        <dbReference type="ARBA" id="ARBA00009306"/>
    </source>
</evidence>
<dbReference type="FunFam" id="1.10.3720.10:FF:000003">
    <property type="entry name" value="Aliphatic sulfonate ABC transporter permease"/>
    <property type="match status" value="1"/>
</dbReference>
<dbReference type="eggNOG" id="COG0600">
    <property type="taxonomic scope" value="Bacteria"/>
</dbReference>
<keyword evidence="3 9" id="KW-0813">Transport</keyword>
<evidence type="ECO:0000256" key="9">
    <source>
        <dbReference type="RuleBase" id="RU363032"/>
    </source>
</evidence>
<dbReference type="SUPFAM" id="SSF161098">
    <property type="entry name" value="MetI-like"/>
    <property type="match status" value="1"/>
</dbReference>
<reference evidence="11 12" key="5">
    <citation type="journal article" date="2010" name="Appl. Environ. Microbiol.">
        <title>phrR-like gene praR of Azorhizobium caulinodans ORS571 is essential for symbiosis with Sesbania rostrata and is involved in expression of reb genes.</title>
        <authorList>
            <person name="Akiba N."/>
            <person name="Aono T."/>
            <person name="Toyazaki H."/>
            <person name="Sato S."/>
            <person name="Oyaizu H."/>
        </authorList>
    </citation>
    <scope>NUCLEOTIDE SEQUENCE [LARGE SCALE GENOMIC DNA]</scope>
    <source>
        <strain evidence="12">ATCC 43989 / DSM 5975 / JCM 20966 / LMG 6465 / NBRC 14845 / NCIMB 13405 / ORS 571</strain>
    </source>
</reference>
<feature type="transmembrane region" description="Helical" evidence="9">
    <location>
        <begin position="137"/>
        <end position="158"/>
    </location>
</feature>
<accession>A8IC71</accession>
<dbReference type="Gene3D" id="1.10.3720.10">
    <property type="entry name" value="MetI-like"/>
    <property type="match status" value="1"/>
</dbReference>
<dbReference type="EMBL" id="AP009384">
    <property type="protein sequence ID" value="BAF89167.1"/>
    <property type="molecule type" value="Genomic_DNA"/>
</dbReference>
<dbReference type="PROSITE" id="PS50928">
    <property type="entry name" value="ABC_TM1"/>
    <property type="match status" value="1"/>
</dbReference>
<keyword evidence="4" id="KW-1003">Cell membrane</keyword>
<feature type="transmembrane region" description="Helical" evidence="9">
    <location>
        <begin position="105"/>
        <end position="125"/>
    </location>
</feature>
<reference evidence="11 12" key="4">
    <citation type="journal article" date="2009" name="Appl. Environ. Microbiol.">
        <title>Comparative genome-wide transcriptional profiling of Azorhizobium caulinodans ORS571 grown under free-living and symbiotic conditions.</title>
        <authorList>
            <person name="Tsukada S."/>
            <person name="Aono T."/>
            <person name="Akiba N."/>
            <person name="Lee KB."/>
            <person name="Liu CT."/>
            <person name="Toyazaki H."/>
            <person name="Oyaizu H."/>
        </authorList>
    </citation>
    <scope>NUCLEOTIDE SEQUENCE [LARGE SCALE GENOMIC DNA]</scope>
    <source>
        <strain evidence="12">ATCC 43989 / DSM 5975 / JCM 20966 / LMG 6465 / NBRC 14845 / NCIMB 13405 / ORS 571</strain>
    </source>
</reference>
<evidence type="ECO:0000256" key="1">
    <source>
        <dbReference type="ARBA" id="ARBA00004651"/>
    </source>
</evidence>
<dbReference type="InterPro" id="IPR000515">
    <property type="entry name" value="MetI-like"/>
</dbReference>
<reference evidence="12" key="2">
    <citation type="submission" date="2007-04" db="EMBL/GenBank/DDBJ databases">
        <title>Complete genome sequence of the nitrogen-fixing bacterium Azorhizobium caulinodans ORS571.</title>
        <authorList>
            <person name="Lee K.B."/>
            <person name="Backer P.D."/>
            <person name="Aono T."/>
            <person name="Liu C.T."/>
            <person name="Suzuki S."/>
            <person name="Suzuki T."/>
            <person name="Kaneko T."/>
            <person name="Yamada M."/>
            <person name="Tabata S."/>
            <person name="Kupfer D.M."/>
            <person name="Najar F.Z."/>
            <person name="Wiley G.B."/>
            <person name="Roe B."/>
            <person name="Binnewies T."/>
            <person name="Ussery D."/>
            <person name="Vereecke D."/>
            <person name="Gevers D."/>
            <person name="Holsters M."/>
            <person name="Oyaizu H."/>
        </authorList>
    </citation>
    <scope>NUCLEOTIDE SEQUENCE [LARGE SCALE GENOMIC DNA]</scope>
    <source>
        <strain evidence="12">ATCC 43989 / DSM 5975 / JCM 20966 / LMG 6465 / NBRC 14845 / NCIMB 13405 / ORS 571</strain>
    </source>
</reference>
<gene>
    <name evidence="11" type="ordered locus">AZC_3169</name>
</gene>
<dbReference type="Pfam" id="PF00528">
    <property type="entry name" value="BPD_transp_1"/>
    <property type="match status" value="1"/>
</dbReference>
<evidence type="ECO:0000256" key="5">
    <source>
        <dbReference type="ARBA" id="ARBA00022692"/>
    </source>
</evidence>
<evidence type="ECO:0000256" key="7">
    <source>
        <dbReference type="ARBA" id="ARBA00023136"/>
    </source>
</evidence>
<dbReference type="AlphaFoldDB" id="A8IC71"/>
<dbReference type="GO" id="GO:0042918">
    <property type="term" value="P:alkanesulfonate transmembrane transport"/>
    <property type="evidence" value="ECO:0007669"/>
    <property type="project" value="UniProtKB-ARBA"/>
</dbReference>
<evidence type="ECO:0000256" key="8">
    <source>
        <dbReference type="ARBA" id="ARBA00056719"/>
    </source>
</evidence>
<keyword evidence="5 9" id="KW-0812">Transmembrane</keyword>
<feature type="transmembrane region" description="Helical" evidence="9">
    <location>
        <begin position="47"/>
        <end position="70"/>
    </location>
</feature>
<comment type="similarity">
    <text evidence="2 9">Belongs to the binding-protein-dependent transport system permease family.</text>
</comment>
<reference evidence="11 12" key="6">
    <citation type="journal article" date="2011" name="Appl. Environ. Microbiol.">
        <title>Involvement of the azorhizobial chromosome partition gene (parA) in the onset of bacteroid differentiation during Sesbania rostrata stem nodule development.</title>
        <authorList>
            <person name="Liu CT."/>
            <person name="Lee KB."/>
            <person name="Wang YS."/>
            <person name="Peng MH."/>
            <person name="Lee KT."/>
            <person name="Suzuki S."/>
            <person name="Suzuki T."/>
            <person name="Oyaizu H."/>
        </authorList>
    </citation>
    <scope>NUCLEOTIDE SEQUENCE [LARGE SCALE GENOMIC DNA]</scope>
    <source>
        <strain evidence="12">ATCC 43989 / DSM 5975 / JCM 20966 / LMG 6465 / NBRC 14845 / NCIMB 13405 / ORS 571</strain>
    </source>
</reference>
<sequence>MPGRPRPASRRSPQRITMAVLDLPRQAAPHPVSWRRLRPVLAGLRDFAIALALPAVILILWAIGSAYQLVPQQILPPPVYVWENFRDMLASGELLQHASISAARVAGGFVLGASLGLLLGIAMGLSEKVDDYVRPLFTAIAQVPTLGWIPLLMLFLGIGEALKIVIIAKAALVPMVLNTSAGIRGVSKAYLEVADVFAFTRWQKLRRLILPAAVPPIFTGIRYSLTKAWTALVAVELLASAEGLGYLLVWGRQMFWLDTMIVAMVIIGLVGFAMDKLLALVEARLQSWRIDA</sequence>
<evidence type="ECO:0000256" key="6">
    <source>
        <dbReference type="ARBA" id="ARBA00022989"/>
    </source>
</evidence>
<proteinExistence type="inferred from homology"/>
<feature type="transmembrane region" description="Helical" evidence="9">
    <location>
        <begin position="256"/>
        <end position="274"/>
    </location>
</feature>
<comment type="function">
    <text evidence="8">Probably part of an ABC transporter complex. Probably responsible for the translocation of the substrate across the membrane.</text>
</comment>
<evidence type="ECO:0000259" key="10">
    <source>
        <dbReference type="PROSITE" id="PS50928"/>
    </source>
</evidence>